<evidence type="ECO:0000256" key="4">
    <source>
        <dbReference type="ARBA" id="ARBA00022692"/>
    </source>
</evidence>
<keyword evidence="6 10" id="KW-0472">Membrane</keyword>
<evidence type="ECO:0000259" key="11">
    <source>
        <dbReference type="PROSITE" id="PS50111"/>
    </source>
</evidence>
<dbReference type="eggNOG" id="COG3290">
    <property type="taxonomic scope" value="Bacteria"/>
</dbReference>
<dbReference type="AlphaFoldDB" id="Q2LSJ8"/>
<dbReference type="InterPro" id="IPR029151">
    <property type="entry name" value="Sensor-like_sf"/>
</dbReference>
<dbReference type="InterPro" id="IPR004089">
    <property type="entry name" value="MCPsignal_dom"/>
</dbReference>
<dbReference type="OrthoDB" id="5410204at2"/>
<feature type="compositionally biased region" description="Low complexity" evidence="9">
    <location>
        <begin position="247"/>
        <end position="263"/>
    </location>
</feature>
<comment type="subcellular location">
    <subcellularLocation>
        <location evidence="1">Cell membrane</location>
        <topology evidence="1">Multi-pass membrane protein</topology>
    </subcellularLocation>
</comment>
<dbReference type="KEGG" id="sat:SYN_00977"/>
<dbReference type="HOGENOM" id="CLU_000445_107_19_7"/>
<feature type="region of interest" description="Disordered" evidence="9">
    <location>
        <begin position="241"/>
        <end position="270"/>
    </location>
</feature>
<evidence type="ECO:0000256" key="8">
    <source>
        <dbReference type="PROSITE-ProRule" id="PRU00284"/>
    </source>
</evidence>
<sequence length="467" mass="50420">MSMNLTMKHKLILTFVSLLIAFGIAVYCFVNTQVTSLMMDEKLASDHALGYELLDQFYPGDWNVAEGKLYKGKQLINGDTRLVDMIKERTGSAATIFLGDIRIATNVLKPDGKRAVGTKVASEVEEKVLKKGTDFIGKAVVVGKVCETKYSPIKDKNGKTIGMWFVGVQKHYVENKMTAFNTTLFFFTLIMVAIGIAIAILLSISVTRPVNRIAQELHSFVEEVATASGLVSSSSQNVADGTAAQASSLEETSSSLEEMSSMTRNNSDHAKQARAMMGKTQRIVEKVNSHMDEMTQAINEINKSSEETGKIIKTIDEIAFQTNLLALNAAVEAARAGEAGAGFAVVAEEVRNLATRSADAAKNTSKLIANTMQAVSNGNELTKATQEAFQDNVEISVQIAQIVDEITTASEEQAQGIAQINHAVAAMDKATQEAAAHAEESADASKILNQKAIEIQHHINELISVLG</sequence>
<keyword evidence="4 10" id="KW-0812">Transmembrane</keyword>
<reference evidence="12 13" key="1">
    <citation type="journal article" date="2007" name="Proc. Natl. Acad. Sci. U.S.A.">
        <title>The genome of Syntrophus aciditrophicus: life at the thermodynamic limit of microbial growth.</title>
        <authorList>
            <person name="McInerney M.J."/>
            <person name="Rohlin L."/>
            <person name="Mouttaki H."/>
            <person name="Kim U."/>
            <person name="Krupp R.S."/>
            <person name="Rios-Hernandez L."/>
            <person name="Sieber J."/>
            <person name="Struchtemeyer C.G."/>
            <person name="Bhattacharyya A."/>
            <person name="Campbell J.W."/>
            <person name="Gunsalus R.P."/>
        </authorList>
    </citation>
    <scope>NUCLEOTIDE SEQUENCE [LARGE SCALE GENOMIC DNA]</scope>
    <source>
        <strain evidence="12 13">SB</strain>
    </source>
</reference>
<dbReference type="InParanoid" id="Q2LSJ8"/>
<feature type="domain" description="Methyl-accepting transducer" evidence="11">
    <location>
        <begin position="220"/>
        <end position="449"/>
    </location>
</feature>
<dbReference type="Pfam" id="PF00015">
    <property type="entry name" value="MCPsignal"/>
    <property type="match status" value="1"/>
</dbReference>
<organism evidence="12 13">
    <name type="scientific">Syntrophus aciditrophicus (strain SB)</name>
    <dbReference type="NCBI Taxonomy" id="56780"/>
    <lineage>
        <taxon>Bacteria</taxon>
        <taxon>Pseudomonadati</taxon>
        <taxon>Thermodesulfobacteriota</taxon>
        <taxon>Syntrophia</taxon>
        <taxon>Syntrophales</taxon>
        <taxon>Syntrophaceae</taxon>
        <taxon>Syntrophus</taxon>
    </lineage>
</organism>
<dbReference type="EMBL" id="CP000252">
    <property type="protein sequence ID" value="ABC77059.1"/>
    <property type="molecule type" value="Genomic_DNA"/>
</dbReference>
<dbReference type="GO" id="GO:0007165">
    <property type="term" value="P:signal transduction"/>
    <property type="evidence" value="ECO:0007669"/>
    <property type="project" value="UniProtKB-KW"/>
</dbReference>
<proteinExistence type="inferred from homology"/>
<dbReference type="SMART" id="SM00283">
    <property type="entry name" value="MA"/>
    <property type="match status" value="1"/>
</dbReference>
<dbReference type="GO" id="GO:0006935">
    <property type="term" value="P:chemotaxis"/>
    <property type="evidence" value="ECO:0007669"/>
    <property type="project" value="UniProtKB-KW"/>
</dbReference>
<dbReference type="InterPro" id="IPR051310">
    <property type="entry name" value="MCP_chemotaxis"/>
</dbReference>
<keyword evidence="5 10" id="KW-1133">Transmembrane helix</keyword>
<evidence type="ECO:0000256" key="7">
    <source>
        <dbReference type="ARBA" id="ARBA00029447"/>
    </source>
</evidence>
<keyword evidence="13" id="KW-1185">Reference proteome</keyword>
<dbReference type="PANTHER" id="PTHR43531:SF11">
    <property type="entry name" value="METHYL-ACCEPTING CHEMOTAXIS PROTEIN 3"/>
    <property type="match status" value="1"/>
</dbReference>
<evidence type="ECO:0000256" key="10">
    <source>
        <dbReference type="SAM" id="Phobius"/>
    </source>
</evidence>
<dbReference type="InterPro" id="IPR004090">
    <property type="entry name" value="Chemotax_Me-accpt_rcpt"/>
</dbReference>
<evidence type="ECO:0000256" key="5">
    <source>
        <dbReference type="ARBA" id="ARBA00022989"/>
    </source>
</evidence>
<keyword evidence="8" id="KW-0807">Transducer</keyword>
<keyword evidence="2" id="KW-1003">Cell membrane</keyword>
<evidence type="ECO:0000256" key="1">
    <source>
        <dbReference type="ARBA" id="ARBA00004651"/>
    </source>
</evidence>
<dbReference type="RefSeq" id="WP_011417088.1">
    <property type="nucleotide sequence ID" value="NC_007759.1"/>
</dbReference>
<evidence type="ECO:0000256" key="6">
    <source>
        <dbReference type="ARBA" id="ARBA00023136"/>
    </source>
</evidence>
<dbReference type="InterPro" id="IPR033463">
    <property type="entry name" value="sCache_3"/>
</dbReference>
<dbReference type="GO" id="GO:0005886">
    <property type="term" value="C:plasma membrane"/>
    <property type="evidence" value="ECO:0007669"/>
    <property type="project" value="UniProtKB-SubCell"/>
</dbReference>
<protein>
    <submittedName>
        <fullName evidence="12">Methyl-accepting chemotaxis protein</fullName>
    </submittedName>
</protein>
<dbReference type="PANTHER" id="PTHR43531">
    <property type="entry name" value="PROTEIN ICFG"/>
    <property type="match status" value="1"/>
</dbReference>
<feature type="transmembrane region" description="Helical" evidence="10">
    <location>
        <begin position="184"/>
        <end position="204"/>
    </location>
</feature>
<dbReference type="PRINTS" id="PR00260">
    <property type="entry name" value="CHEMTRNSDUCR"/>
</dbReference>
<evidence type="ECO:0000256" key="9">
    <source>
        <dbReference type="SAM" id="MobiDB-lite"/>
    </source>
</evidence>
<dbReference type="STRING" id="56780.SYN_00977"/>
<evidence type="ECO:0000256" key="3">
    <source>
        <dbReference type="ARBA" id="ARBA00022500"/>
    </source>
</evidence>
<dbReference type="Gene3D" id="1.10.287.950">
    <property type="entry name" value="Methyl-accepting chemotaxis protein"/>
    <property type="match status" value="1"/>
</dbReference>
<dbReference type="eggNOG" id="COG0840">
    <property type="taxonomic scope" value="Bacteria"/>
</dbReference>
<dbReference type="SUPFAM" id="SSF58104">
    <property type="entry name" value="Methyl-accepting chemotaxis protein (MCP) signaling domain"/>
    <property type="match status" value="1"/>
</dbReference>
<evidence type="ECO:0000313" key="13">
    <source>
        <dbReference type="Proteomes" id="UP000001933"/>
    </source>
</evidence>
<evidence type="ECO:0000256" key="2">
    <source>
        <dbReference type="ARBA" id="ARBA00022475"/>
    </source>
</evidence>
<evidence type="ECO:0000313" key="12">
    <source>
        <dbReference type="EMBL" id="ABC77059.1"/>
    </source>
</evidence>
<comment type="similarity">
    <text evidence="7">Belongs to the methyl-accepting chemotaxis (MCP) protein family.</text>
</comment>
<dbReference type="Proteomes" id="UP000001933">
    <property type="component" value="Chromosome"/>
</dbReference>
<accession>Q2LSJ8</accession>
<dbReference type="Pfam" id="PF17202">
    <property type="entry name" value="sCache_3_3"/>
    <property type="match status" value="1"/>
</dbReference>
<dbReference type="PROSITE" id="PS50111">
    <property type="entry name" value="CHEMOTAXIS_TRANSDUC_2"/>
    <property type="match status" value="1"/>
</dbReference>
<keyword evidence="3" id="KW-0145">Chemotaxis</keyword>
<gene>
    <name evidence="12" type="ORF">SYN_00977</name>
</gene>
<dbReference type="GO" id="GO:0004888">
    <property type="term" value="F:transmembrane signaling receptor activity"/>
    <property type="evidence" value="ECO:0007669"/>
    <property type="project" value="InterPro"/>
</dbReference>
<name>Q2LSJ8_SYNAS</name>
<dbReference type="SUPFAM" id="SSF103190">
    <property type="entry name" value="Sensory domain-like"/>
    <property type="match status" value="1"/>
</dbReference>